<proteinExistence type="predicted"/>
<evidence type="ECO:0000313" key="1">
    <source>
        <dbReference type="EMBL" id="EXF96297.1"/>
    </source>
</evidence>
<dbReference type="RefSeq" id="WP_019689977.1">
    <property type="nucleotide sequence ID" value="NZ_AFOY02000004.1"/>
</dbReference>
<evidence type="ECO:0000313" key="2">
    <source>
        <dbReference type="Proteomes" id="UP000022611"/>
    </source>
</evidence>
<name>A0A010TGV4_PSEFL</name>
<dbReference type="eggNOG" id="ENOG5033IYD">
    <property type="taxonomic scope" value="Bacteria"/>
</dbReference>
<dbReference type="AlphaFoldDB" id="A0A010TGV4"/>
<reference evidence="1 2" key="1">
    <citation type="journal article" date="2011" name="J. Bacteriol.">
        <title>Draft genome sequence of the polycyclic aromatic hydrocarbon-degrading, genetically engineered bioluminescent bioreporter Pseudomonas fluorescens HK44.</title>
        <authorList>
            <person name="Chauhan A."/>
            <person name="Layton A.C."/>
            <person name="Williams D.E."/>
            <person name="Smartt A.E."/>
            <person name="Ripp S."/>
            <person name="Karpinets T.V."/>
            <person name="Brown S.D."/>
            <person name="Sayler G.S."/>
        </authorList>
    </citation>
    <scope>NUCLEOTIDE SEQUENCE [LARGE SCALE GENOMIC DNA]</scope>
    <source>
        <strain evidence="1 2">HK44</strain>
    </source>
</reference>
<dbReference type="Proteomes" id="UP000022611">
    <property type="component" value="Unassembled WGS sequence"/>
</dbReference>
<dbReference type="HOGENOM" id="CLU_1097808_0_0_6"/>
<protein>
    <submittedName>
        <fullName evidence="1">Uncharacterized protein</fullName>
    </submittedName>
</protein>
<accession>A0A010TGV4</accession>
<dbReference type="OrthoDB" id="6885382at2"/>
<dbReference type="PATRIC" id="fig|1042209.11.peg.689"/>
<dbReference type="EMBL" id="AFOY02000004">
    <property type="protein sequence ID" value="EXF96297.1"/>
    <property type="molecule type" value="Genomic_DNA"/>
</dbReference>
<gene>
    <name evidence="1" type="ORF">HK44_020815</name>
</gene>
<sequence>MDYFQSLLTTIVSIDFSPLKSLVDLNDLRNLAAILGVAIGLTTASKKWGNKAVYFATIGASSNSPLSITSLSIANLKDKPLIIYEINVIFKKTNRYFRLQKFDPPLVIKGLEATTFVPEKYSELEIKPNPFLEFNSKIDLILITESSAIKCKPAESPESIVYRHMKRHRPITVSRRIFNKKIYSKETALALVYMYEGTQRTSFLLNNGLFCDEWPFHTNMLSKTLMQNRESIIAGIDEIAEQNKVQINIIELP</sequence>
<organism evidence="1 2">
    <name type="scientific">Pseudomonas fluorescens HK44</name>
    <dbReference type="NCBI Taxonomy" id="1042209"/>
    <lineage>
        <taxon>Bacteria</taxon>
        <taxon>Pseudomonadati</taxon>
        <taxon>Pseudomonadota</taxon>
        <taxon>Gammaproteobacteria</taxon>
        <taxon>Pseudomonadales</taxon>
        <taxon>Pseudomonadaceae</taxon>
        <taxon>Pseudomonas</taxon>
    </lineage>
</organism>
<comment type="caution">
    <text evidence="1">The sequence shown here is derived from an EMBL/GenBank/DDBJ whole genome shotgun (WGS) entry which is preliminary data.</text>
</comment>